<evidence type="ECO:0000313" key="1">
    <source>
        <dbReference type="EMBL" id="ACM28191.1"/>
    </source>
</evidence>
<sequence>MWYSRAGNCRRLVMDELILSSAAIAKVTGENNVTTFHEPEKPALNATPLFFSPQPS</sequence>
<dbReference type="KEGG" id="ara:Arad_4486"/>
<organism evidence="1 2">
    <name type="scientific">Rhizobium rhizogenes (strain K84 / ATCC BAA-868)</name>
    <name type="common">Agrobacterium radiobacter</name>
    <dbReference type="NCBI Taxonomy" id="311403"/>
    <lineage>
        <taxon>Bacteria</taxon>
        <taxon>Pseudomonadati</taxon>
        <taxon>Pseudomonadota</taxon>
        <taxon>Alphaproteobacteria</taxon>
        <taxon>Hyphomicrobiales</taxon>
        <taxon>Rhizobiaceae</taxon>
        <taxon>Rhizobium/Agrobacterium group</taxon>
        <taxon>Rhizobium</taxon>
    </lineage>
</organism>
<dbReference type="HOGENOM" id="CLU_3003779_0_0_5"/>
<protein>
    <submittedName>
        <fullName evidence="1">Uncharacterized protein</fullName>
    </submittedName>
</protein>
<gene>
    <name evidence="1" type="ordered locus">Arad_4486</name>
</gene>
<reference evidence="1 2" key="1">
    <citation type="journal article" date="2009" name="J. Bacteriol.">
        <title>Genome sequences of three Agrobacterium biovars help elucidate the evolution of multichromosome genomes in bacteria.</title>
        <authorList>
            <person name="Slater S.C."/>
            <person name="Goldman B.S."/>
            <person name="Goodner B."/>
            <person name="Setubal J.C."/>
            <person name="Farrand S.K."/>
            <person name="Nester E.W."/>
            <person name="Burr T.J."/>
            <person name="Banta L."/>
            <person name="Dickerman A.W."/>
            <person name="Paulsen I."/>
            <person name="Otten L."/>
            <person name="Suen G."/>
            <person name="Welch R."/>
            <person name="Almeida N.F."/>
            <person name="Arnold F."/>
            <person name="Burton O.T."/>
            <person name="Du Z."/>
            <person name="Ewing A."/>
            <person name="Godsy E."/>
            <person name="Heisel S."/>
            <person name="Houmiel K.L."/>
            <person name="Jhaveri J."/>
            <person name="Lu J."/>
            <person name="Miller N.M."/>
            <person name="Norton S."/>
            <person name="Chen Q."/>
            <person name="Phoolcharoen W."/>
            <person name="Ohlin V."/>
            <person name="Ondrusek D."/>
            <person name="Pride N."/>
            <person name="Stricklin S.L."/>
            <person name="Sun J."/>
            <person name="Wheeler C."/>
            <person name="Wilson L."/>
            <person name="Zhu H."/>
            <person name="Wood D.W."/>
        </authorList>
    </citation>
    <scope>NUCLEOTIDE SEQUENCE [LARGE SCALE GENOMIC DNA]</scope>
    <source>
        <strain evidence="2">K84 / ATCC BAA-868</strain>
    </source>
</reference>
<accession>B9JCT0</accession>
<dbReference type="EMBL" id="CP000628">
    <property type="protein sequence ID" value="ACM28191.1"/>
    <property type="molecule type" value="Genomic_DNA"/>
</dbReference>
<evidence type="ECO:0000313" key="2">
    <source>
        <dbReference type="Proteomes" id="UP000001600"/>
    </source>
</evidence>
<proteinExistence type="predicted"/>
<dbReference type="Proteomes" id="UP000001600">
    <property type="component" value="Chromosome 1"/>
</dbReference>
<dbReference type="AlphaFoldDB" id="B9JCT0"/>
<name>B9JCT0_RHIR8</name>